<dbReference type="InterPro" id="IPR051781">
    <property type="entry name" value="Metallo-dep_Hydrolase"/>
</dbReference>
<reference evidence="3 4" key="1">
    <citation type="submission" date="2017-02" db="EMBL/GenBank/DDBJ databases">
        <authorList>
            <person name="Peterson S.W."/>
        </authorList>
    </citation>
    <scope>NUCLEOTIDE SEQUENCE [LARGE SCALE GENOMIC DNA]</scope>
    <source>
        <strain evidence="3 4">DSM 25262</strain>
    </source>
</reference>
<dbReference type="SUPFAM" id="SSF51556">
    <property type="entry name" value="Metallo-dependent hydrolases"/>
    <property type="match status" value="1"/>
</dbReference>
<dbReference type="AlphaFoldDB" id="A0A1T5JCS4"/>
<dbReference type="Gene3D" id="3.20.20.140">
    <property type="entry name" value="Metal-dependent hydrolases"/>
    <property type="match status" value="1"/>
</dbReference>
<dbReference type="OrthoDB" id="783596at2"/>
<organism evidence="3 4">
    <name type="scientific">Ohtaekwangia koreensis</name>
    <dbReference type="NCBI Taxonomy" id="688867"/>
    <lineage>
        <taxon>Bacteria</taxon>
        <taxon>Pseudomonadati</taxon>
        <taxon>Bacteroidota</taxon>
        <taxon>Cytophagia</taxon>
        <taxon>Cytophagales</taxon>
        <taxon>Fulvivirgaceae</taxon>
        <taxon>Ohtaekwangia</taxon>
    </lineage>
</organism>
<evidence type="ECO:0000256" key="1">
    <source>
        <dbReference type="SAM" id="SignalP"/>
    </source>
</evidence>
<dbReference type="Gene3D" id="2.30.40.10">
    <property type="entry name" value="Urease, subunit C, domain 1"/>
    <property type="match status" value="1"/>
</dbReference>
<evidence type="ECO:0000313" key="4">
    <source>
        <dbReference type="Proteomes" id="UP000190961"/>
    </source>
</evidence>
<keyword evidence="1" id="KW-0732">Signal</keyword>
<dbReference type="InterPro" id="IPR006680">
    <property type="entry name" value="Amidohydro-rel"/>
</dbReference>
<evidence type="ECO:0000313" key="3">
    <source>
        <dbReference type="EMBL" id="SKC49072.1"/>
    </source>
</evidence>
<dbReference type="RefSeq" id="WP_079685556.1">
    <property type="nucleotide sequence ID" value="NZ_FUZU01000001.1"/>
</dbReference>
<keyword evidence="4" id="KW-1185">Reference proteome</keyword>
<dbReference type="GO" id="GO:0016810">
    <property type="term" value="F:hydrolase activity, acting on carbon-nitrogen (but not peptide) bonds"/>
    <property type="evidence" value="ECO:0007669"/>
    <property type="project" value="InterPro"/>
</dbReference>
<proteinExistence type="predicted"/>
<dbReference type="SUPFAM" id="SSF51338">
    <property type="entry name" value="Composite domain of metallo-dependent hydrolases"/>
    <property type="match status" value="1"/>
</dbReference>
<dbReference type="PANTHER" id="PTHR43135:SF3">
    <property type="entry name" value="ALPHA-D-RIBOSE 1-METHYLPHOSPHONATE 5-TRIPHOSPHATE DIPHOSPHATASE"/>
    <property type="match status" value="1"/>
</dbReference>
<dbReference type="InterPro" id="IPR011059">
    <property type="entry name" value="Metal-dep_hydrolase_composite"/>
</dbReference>
<feature type="chain" id="PRO_5013024528" evidence="1">
    <location>
        <begin position="26"/>
        <end position="437"/>
    </location>
</feature>
<accession>A0A1T5JCS4</accession>
<feature type="signal peptide" evidence="1">
    <location>
        <begin position="1"/>
        <end position="25"/>
    </location>
</feature>
<protein>
    <submittedName>
        <fullName evidence="3">Imidazolonepropionase</fullName>
    </submittedName>
</protein>
<dbReference type="STRING" id="688867.SAMN05660236_0975"/>
<evidence type="ECO:0000259" key="2">
    <source>
        <dbReference type="Pfam" id="PF01979"/>
    </source>
</evidence>
<dbReference type="Pfam" id="PF01979">
    <property type="entry name" value="Amidohydro_1"/>
    <property type="match status" value="1"/>
</dbReference>
<dbReference type="InterPro" id="IPR032466">
    <property type="entry name" value="Metal_Hydrolase"/>
</dbReference>
<gene>
    <name evidence="3" type="ORF">SAMN05660236_0975</name>
</gene>
<feature type="domain" description="Amidohydrolase-related" evidence="2">
    <location>
        <begin position="321"/>
        <end position="411"/>
    </location>
</feature>
<name>A0A1T5JCS4_9BACT</name>
<dbReference type="PANTHER" id="PTHR43135">
    <property type="entry name" value="ALPHA-D-RIBOSE 1-METHYLPHOSPHONATE 5-TRIPHOSPHATE DIPHOSPHATASE"/>
    <property type="match status" value="1"/>
</dbReference>
<sequence length="437" mass="47499">MKRKLYFKVSILVILACAVAESLYAQSPKAIYGTFALTNASIETITKGVIQNGTVVISNGKITAVGTSVAIPAGAQVIDCKGQWIYPGMIDSFTQLGLSEVASDPRTRDFEEVGDIIPQVRAITAVNPNSALIPVTRISGVTTVLASPQGSLVSGTAALIDLHGYTPDQMFAGFEGVVLSFPDVGRRGFFDRRSDEDLKKDYDKKLSKLNEAWDRAIEYHKIDSASKSKGVTYYPEMQALLPVIRGERALLIQANAAKDILNALQWVKDKKVKKAILVGVLEGWRVASEVAKANIPVIVGPVQDLPSRDYDRYDKAYANPGLLRKAGVKVAICTQEARGNVRNLPYHAAFAAAYGLGREEALKAVTIAPAEIFGVADRVGSIEVGKDATLFISDGDPFETKTTIKQVFIDGWKIPMVSRQTELYDEFLKREPGVSKN</sequence>
<dbReference type="EMBL" id="FUZU01000001">
    <property type="protein sequence ID" value="SKC49072.1"/>
    <property type="molecule type" value="Genomic_DNA"/>
</dbReference>
<dbReference type="Proteomes" id="UP000190961">
    <property type="component" value="Unassembled WGS sequence"/>
</dbReference>